<keyword evidence="2" id="KW-1185">Reference proteome</keyword>
<comment type="caution">
    <text evidence="1">The sequence shown here is derived from an EMBL/GenBank/DDBJ whole genome shotgun (WGS) entry which is preliminary data.</text>
</comment>
<name>A0AAV4YCZ7_CAEEX</name>
<organism evidence="1 2">
    <name type="scientific">Caerostris extrusa</name>
    <name type="common">Bark spider</name>
    <name type="synonym">Caerostris bankana</name>
    <dbReference type="NCBI Taxonomy" id="172846"/>
    <lineage>
        <taxon>Eukaryota</taxon>
        <taxon>Metazoa</taxon>
        <taxon>Ecdysozoa</taxon>
        <taxon>Arthropoda</taxon>
        <taxon>Chelicerata</taxon>
        <taxon>Arachnida</taxon>
        <taxon>Araneae</taxon>
        <taxon>Araneomorphae</taxon>
        <taxon>Entelegynae</taxon>
        <taxon>Araneoidea</taxon>
        <taxon>Araneidae</taxon>
        <taxon>Caerostris</taxon>
    </lineage>
</organism>
<reference evidence="1 2" key="1">
    <citation type="submission" date="2021-06" db="EMBL/GenBank/DDBJ databases">
        <title>Caerostris extrusa draft genome.</title>
        <authorList>
            <person name="Kono N."/>
            <person name="Arakawa K."/>
        </authorList>
    </citation>
    <scope>NUCLEOTIDE SEQUENCE [LARGE SCALE GENOMIC DNA]</scope>
</reference>
<dbReference type="AlphaFoldDB" id="A0AAV4YCZ7"/>
<dbReference type="EMBL" id="BPLR01019035">
    <property type="protein sequence ID" value="GIZ04089.1"/>
    <property type="molecule type" value="Genomic_DNA"/>
</dbReference>
<accession>A0AAV4YCZ7</accession>
<proteinExistence type="predicted"/>
<evidence type="ECO:0000313" key="1">
    <source>
        <dbReference type="EMBL" id="GIZ04089.1"/>
    </source>
</evidence>
<evidence type="ECO:0000313" key="2">
    <source>
        <dbReference type="Proteomes" id="UP001054945"/>
    </source>
</evidence>
<sequence>MSLSSVFDENFQVAEMLLKEDPRLRKRQMRTSWKKSESDLSLKIRKLKNQDEEKLNYGEEVEMTSLETDEQNEIKKEKIHEPQKRIAMKRYQRKKSRNFFLRYI</sequence>
<dbReference type="Proteomes" id="UP001054945">
    <property type="component" value="Unassembled WGS sequence"/>
</dbReference>
<protein>
    <submittedName>
        <fullName evidence="1">Uncharacterized protein</fullName>
    </submittedName>
</protein>
<gene>
    <name evidence="1" type="ORF">CEXT_207581</name>
</gene>